<dbReference type="PROSITE" id="PS00028">
    <property type="entry name" value="ZINC_FINGER_C2H2_1"/>
    <property type="match status" value="4"/>
</dbReference>
<dbReference type="Proteomes" id="UP000027135">
    <property type="component" value="Unassembled WGS sequence"/>
</dbReference>
<gene>
    <name evidence="10" type="ORF">L798_06750</name>
</gene>
<proteinExistence type="predicted"/>
<dbReference type="GO" id="GO:1990837">
    <property type="term" value="F:sequence-specific double-stranded DNA binding"/>
    <property type="evidence" value="ECO:0007669"/>
    <property type="project" value="UniProtKB-ARBA"/>
</dbReference>
<evidence type="ECO:0000256" key="6">
    <source>
        <dbReference type="ARBA" id="ARBA00023242"/>
    </source>
</evidence>
<dbReference type="PANTHER" id="PTHR24394">
    <property type="entry name" value="ZINC FINGER PROTEIN"/>
    <property type="match status" value="1"/>
</dbReference>
<evidence type="ECO:0000256" key="5">
    <source>
        <dbReference type="ARBA" id="ARBA00022833"/>
    </source>
</evidence>
<evidence type="ECO:0000256" key="2">
    <source>
        <dbReference type="ARBA" id="ARBA00022723"/>
    </source>
</evidence>
<dbReference type="PANTHER" id="PTHR24394:SF29">
    <property type="entry name" value="MYONEURIN"/>
    <property type="match status" value="1"/>
</dbReference>
<name>A0A067RMN0_ZOONE</name>
<evidence type="ECO:0000256" key="4">
    <source>
        <dbReference type="ARBA" id="ARBA00022771"/>
    </source>
</evidence>
<dbReference type="GO" id="GO:0000981">
    <property type="term" value="F:DNA-binding transcription factor activity, RNA polymerase II-specific"/>
    <property type="evidence" value="ECO:0007669"/>
    <property type="project" value="TreeGrafter"/>
</dbReference>
<evidence type="ECO:0000256" key="7">
    <source>
        <dbReference type="PROSITE-ProRule" id="PRU00042"/>
    </source>
</evidence>
<feature type="region of interest" description="Disordered" evidence="8">
    <location>
        <begin position="268"/>
        <end position="291"/>
    </location>
</feature>
<feature type="region of interest" description="Disordered" evidence="8">
    <location>
        <begin position="1"/>
        <end position="29"/>
    </location>
</feature>
<dbReference type="PROSITE" id="PS50157">
    <property type="entry name" value="ZINC_FINGER_C2H2_2"/>
    <property type="match status" value="4"/>
</dbReference>
<keyword evidence="5" id="KW-0862">Zinc</keyword>
<protein>
    <recommendedName>
        <fullName evidence="9">C2H2-type domain-containing protein</fullName>
    </recommendedName>
</protein>
<dbReference type="Pfam" id="PF00096">
    <property type="entry name" value="zf-C2H2"/>
    <property type="match status" value="3"/>
</dbReference>
<feature type="domain" description="C2H2-type" evidence="9">
    <location>
        <begin position="180"/>
        <end position="207"/>
    </location>
</feature>
<dbReference type="EMBL" id="KK852421">
    <property type="protein sequence ID" value="KDR24288.1"/>
    <property type="molecule type" value="Genomic_DNA"/>
</dbReference>
<keyword evidence="4 7" id="KW-0863">Zinc-finger</keyword>
<evidence type="ECO:0000313" key="10">
    <source>
        <dbReference type="EMBL" id="KDR24288.1"/>
    </source>
</evidence>
<keyword evidence="2" id="KW-0479">Metal-binding</keyword>
<dbReference type="GO" id="GO:0005634">
    <property type="term" value="C:nucleus"/>
    <property type="evidence" value="ECO:0007669"/>
    <property type="project" value="UniProtKB-SubCell"/>
</dbReference>
<keyword evidence="3" id="KW-0677">Repeat</keyword>
<reference evidence="10 11" key="1">
    <citation type="journal article" date="2014" name="Nat. Commun.">
        <title>Molecular traces of alternative social organization in a termite genome.</title>
        <authorList>
            <person name="Terrapon N."/>
            <person name="Li C."/>
            <person name="Robertson H.M."/>
            <person name="Ji L."/>
            <person name="Meng X."/>
            <person name="Booth W."/>
            <person name="Chen Z."/>
            <person name="Childers C.P."/>
            <person name="Glastad K.M."/>
            <person name="Gokhale K."/>
            <person name="Gowin J."/>
            <person name="Gronenberg W."/>
            <person name="Hermansen R.A."/>
            <person name="Hu H."/>
            <person name="Hunt B.G."/>
            <person name="Huylmans A.K."/>
            <person name="Khalil S.M."/>
            <person name="Mitchell R.D."/>
            <person name="Munoz-Torres M.C."/>
            <person name="Mustard J.A."/>
            <person name="Pan H."/>
            <person name="Reese J.T."/>
            <person name="Scharf M.E."/>
            <person name="Sun F."/>
            <person name="Vogel H."/>
            <person name="Xiao J."/>
            <person name="Yang W."/>
            <person name="Yang Z."/>
            <person name="Yang Z."/>
            <person name="Zhou J."/>
            <person name="Zhu J."/>
            <person name="Brent C.S."/>
            <person name="Elsik C.G."/>
            <person name="Goodisman M.A."/>
            <person name="Liberles D.A."/>
            <person name="Roe R.M."/>
            <person name="Vargo E.L."/>
            <person name="Vilcinskas A."/>
            <person name="Wang J."/>
            <person name="Bornberg-Bauer E."/>
            <person name="Korb J."/>
            <person name="Zhang G."/>
            <person name="Liebig J."/>
        </authorList>
    </citation>
    <scope>NUCLEOTIDE SEQUENCE [LARGE SCALE GENOMIC DNA]</scope>
    <source>
        <tissue evidence="10">Whole organism</tissue>
    </source>
</reference>
<feature type="domain" description="C2H2-type" evidence="9">
    <location>
        <begin position="208"/>
        <end position="235"/>
    </location>
</feature>
<evidence type="ECO:0000313" key="11">
    <source>
        <dbReference type="Proteomes" id="UP000027135"/>
    </source>
</evidence>
<dbReference type="SMART" id="SM00355">
    <property type="entry name" value="ZnF_C2H2"/>
    <property type="match status" value="4"/>
</dbReference>
<feature type="domain" description="C2H2-type" evidence="9">
    <location>
        <begin position="152"/>
        <end position="179"/>
    </location>
</feature>
<dbReference type="SUPFAM" id="SSF57667">
    <property type="entry name" value="beta-beta-alpha zinc fingers"/>
    <property type="match status" value="2"/>
</dbReference>
<dbReference type="FunFam" id="3.30.160.60:FF:000303">
    <property type="entry name" value="Zinc finger protein 41"/>
    <property type="match status" value="1"/>
</dbReference>
<dbReference type="InParanoid" id="A0A067RMN0"/>
<dbReference type="Gene3D" id="3.30.160.60">
    <property type="entry name" value="Classic Zinc Finger"/>
    <property type="match status" value="3"/>
</dbReference>
<dbReference type="InterPro" id="IPR013087">
    <property type="entry name" value="Znf_C2H2_type"/>
</dbReference>
<organism evidence="10 11">
    <name type="scientific">Zootermopsis nevadensis</name>
    <name type="common">Dampwood termite</name>
    <dbReference type="NCBI Taxonomy" id="136037"/>
    <lineage>
        <taxon>Eukaryota</taxon>
        <taxon>Metazoa</taxon>
        <taxon>Ecdysozoa</taxon>
        <taxon>Arthropoda</taxon>
        <taxon>Hexapoda</taxon>
        <taxon>Insecta</taxon>
        <taxon>Pterygota</taxon>
        <taxon>Neoptera</taxon>
        <taxon>Polyneoptera</taxon>
        <taxon>Dictyoptera</taxon>
        <taxon>Blattodea</taxon>
        <taxon>Blattoidea</taxon>
        <taxon>Termitoidae</taxon>
        <taxon>Termopsidae</taxon>
        <taxon>Zootermopsis</taxon>
    </lineage>
</organism>
<evidence type="ECO:0000256" key="8">
    <source>
        <dbReference type="SAM" id="MobiDB-lite"/>
    </source>
</evidence>
<dbReference type="AlphaFoldDB" id="A0A067RMN0"/>
<dbReference type="OMA" id="KHAQSHI"/>
<sequence>MHHNPIPQKVDASTMTEKETQTNDGLFGSSVQQQDFKTSYPITTMIPSPATWQSLAGPPGSTVAEYLSRLPASTLPLTLHHLLKFSTAATPEGHAVATPTSGSGIKKDEDITLLTKKKKKRKYKKKTYIPRPPRPRPGEIRLTTALDGSTLYCCPECHMAYPERELLEQHLVVHRLERRFVCDICGAGLKRKEHLDRHKQGHNPERPYACSICLKAFKRSEHLSRHFVIHSGDKTQVCTECGKGFYRKDHLRKHAQSHIAKRLRSELMGQKPPQSGGGSNQQGIGPLGSMPSPTGITAVALMPGSATLPILSS</sequence>
<keyword evidence="11" id="KW-1185">Reference proteome</keyword>
<evidence type="ECO:0000256" key="1">
    <source>
        <dbReference type="ARBA" id="ARBA00004123"/>
    </source>
</evidence>
<accession>A0A067RMN0</accession>
<feature type="domain" description="C2H2-type" evidence="9">
    <location>
        <begin position="236"/>
        <end position="263"/>
    </location>
</feature>
<dbReference type="eggNOG" id="KOG1721">
    <property type="taxonomic scope" value="Eukaryota"/>
</dbReference>
<evidence type="ECO:0000256" key="3">
    <source>
        <dbReference type="ARBA" id="ARBA00022737"/>
    </source>
</evidence>
<comment type="subcellular location">
    <subcellularLocation>
        <location evidence="1">Nucleus</location>
    </subcellularLocation>
</comment>
<dbReference type="GO" id="GO:0008270">
    <property type="term" value="F:zinc ion binding"/>
    <property type="evidence" value="ECO:0007669"/>
    <property type="project" value="UniProtKB-KW"/>
</dbReference>
<keyword evidence="6" id="KW-0539">Nucleus</keyword>
<dbReference type="InterPro" id="IPR036236">
    <property type="entry name" value="Znf_C2H2_sf"/>
</dbReference>
<evidence type="ECO:0000259" key="9">
    <source>
        <dbReference type="PROSITE" id="PS50157"/>
    </source>
</evidence>